<gene>
    <name evidence="2" type="ORF">DARMORV10_A06P24950.1</name>
</gene>
<name>A0A816SZK3_BRANA</name>
<sequence length="50" mass="5653">MRDPANQLPCAYGLLGPRFKTGRMGSPQARRPEHTQMPRHAREARAADHD</sequence>
<proteinExistence type="predicted"/>
<feature type="region of interest" description="Disordered" evidence="1">
    <location>
        <begin position="1"/>
        <end position="50"/>
    </location>
</feature>
<reference evidence="2" key="1">
    <citation type="submission" date="2021-01" db="EMBL/GenBank/DDBJ databases">
        <authorList>
            <consortium name="Genoscope - CEA"/>
            <person name="William W."/>
        </authorList>
    </citation>
    <scope>NUCLEOTIDE SEQUENCE</scope>
</reference>
<dbReference type="AlphaFoldDB" id="A0A816SZK3"/>
<evidence type="ECO:0000313" key="2">
    <source>
        <dbReference type="EMBL" id="CAF2086511.1"/>
    </source>
</evidence>
<accession>A0A816SZK3</accession>
<protein>
    <submittedName>
        <fullName evidence="2">(rape) hypothetical protein</fullName>
    </submittedName>
</protein>
<feature type="compositionally biased region" description="Basic and acidic residues" evidence="1">
    <location>
        <begin position="30"/>
        <end position="50"/>
    </location>
</feature>
<organism evidence="2">
    <name type="scientific">Brassica napus</name>
    <name type="common">Rape</name>
    <dbReference type="NCBI Taxonomy" id="3708"/>
    <lineage>
        <taxon>Eukaryota</taxon>
        <taxon>Viridiplantae</taxon>
        <taxon>Streptophyta</taxon>
        <taxon>Embryophyta</taxon>
        <taxon>Tracheophyta</taxon>
        <taxon>Spermatophyta</taxon>
        <taxon>Magnoliopsida</taxon>
        <taxon>eudicotyledons</taxon>
        <taxon>Gunneridae</taxon>
        <taxon>Pentapetalae</taxon>
        <taxon>rosids</taxon>
        <taxon>malvids</taxon>
        <taxon>Brassicales</taxon>
        <taxon>Brassicaceae</taxon>
        <taxon>Brassiceae</taxon>
        <taxon>Brassica</taxon>
    </lineage>
</organism>
<dbReference type="EMBL" id="HG994360">
    <property type="protein sequence ID" value="CAF2086511.1"/>
    <property type="molecule type" value="Genomic_DNA"/>
</dbReference>
<evidence type="ECO:0000256" key="1">
    <source>
        <dbReference type="SAM" id="MobiDB-lite"/>
    </source>
</evidence>
<dbReference type="Proteomes" id="UP001295469">
    <property type="component" value="Chromosome A06"/>
</dbReference>